<accession>A0A4P9X703</accession>
<evidence type="ECO:0000256" key="1">
    <source>
        <dbReference type="SAM" id="MobiDB-lite"/>
    </source>
</evidence>
<dbReference type="AlphaFoldDB" id="A0A4P9X703"/>
<dbReference type="PANTHER" id="PTHR21575:SF12">
    <property type="entry name" value="PROTEIN HID1"/>
    <property type="match status" value="1"/>
</dbReference>
<name>A0A4P9X703_9FUNG</name>
<feature type="region of interest" description="Disordered" evidence="1">
    <location>
        <begin position="631"/>
        <end position="681"/>
    </location>
</feature>
<feature type="region of interest" description="Disordered" evidence="1">
    <location>
        <begin position="301"/>
        <end position="335"/>
    </location>
</feature>
<keyword evidence="3" id="KW-1185">Reference proteome</keyword>
<dbReference type="OrthoDB" id="432953at2759"/>
<dbReference type="GO" id="GO:0000138">
    <property type="term" value="C:Golgi trans cisterna"/>
    <property type="evidence" value="ECO:0007669"/>
    <property type="project" value="TreeGrafter"/>
</dbReference>
<feature type="compositionally biased region" description="Polar residues" evidence="1">
    <location>
        <begin position="319"/>
        <end position="328"/>
    </location>
</feature>
<evidence type="ECO:0000313" key="2">
    <source>
        <dbReference type="EMBL" id="RKP00978.1"/>
    </source>
</evidence>
<dbReference type="STRING" id="1555241.A0A4P9X703"/>
<dbReference type="Pfam" id="PF09742">
    <property type="entry name" value="Dymeclin"/>
    <property type="match status" value="1"/>
</dbReference>
<protein>
    <submittedName>
        <fullName evidence="2">Uncharacterized protein</fullName>
    </submittedName>
</protein>
<dbReference type="GO" id="GO:0016020">
    <property type="term" value="C:membrane"/>
    <property type="evidence" value="ECO:0007669"/>
    <property type="project" value="TreeGrafter"/>
</dbReference>
<dbReference type="EMBL" id="ML014190">
    <property type="protein sequence ID" value="RKP00978.1"/>
    <property type="molecule type" value="Genomic_DNA"/>
</dbReference>
<evidence type="ECO:0000313" key="3">
    <source>
        <dbReference type="Proteomes" id="UP000274922"/>
    </source>
</evidence>
<feature type="compositionally biased region" description="Low complexity" evidence="1">
    <location>
        <begin position="632"/>
        <end position="648"/>
    </location>
</feature>
<feature type="compositionally biased region" description="Low complexity" evidence="1">
    <location>
        <begin position="669"/>
        <end position="681"/>
    </location>
</feature>
<proteinExistence type="predicted"/>
<dbReference type="PANTHER" id="PTHR21575">
    <property type="entry name" value="PROTEIN HID1"/>
    <property type="match status" value="1"/>
</dbReference>
<dbReference type="InterPro" id="IPR026705">
    <property type="entry name" value="Hid-1/Ecm30"/>
</dbReference>
<organism evidence="2 3">
    <name type="scientific">Caulochytrium protostelioides</name>
    <dbReference type="NCBI Taxonomy" id="1555241"/>
    <lineage>
        <taxon>Eukaryota</taxon>
        <taxon>Fungi</taxon>
        <taxon>Fungi incertae sedis</taxon>
        <taxon>Chytridiomycota</taxon>
        <taxon>Chytridiomycota incertae sedis</taxon>
        <taxon>Chytridiomycetes</taxon>
        <taxon>Caulochytriales</taxon>
        <taxon>Caulochytriaceae</taxon>
        <taxon>Caulochytrium</taxon>
    </lineage>
</organism>
<dbReference type="Proteomes" id="UP000274922">
    <property type="component" value="Unassembled WGS sequence"/>
</dbReference>
<dbReference type="GO" id="GO:0005797">
    <property type="term" value="C:Golgi medial cisterna"/>
    <property type="evidence" value="ECO:0007669"/>
    <property type="project" value="TreeGrafter"/>
</dbReference>
<reference evidence="3" key="1">
    <citation type="journal article" date="2018" name="Nat. Microbiol.">
        <title>Leveraging single-cell genomics to expand the fungal tree of life.</title>
        <authorList>
            <person name="Ahrendt S.R."/>
            <person name="Quandt C.A."/>
            <person name="Ciobanu D."/>
            <person name="Clum A."/>
            <person name="Salamov A."/>
            <person name="Andreopoulos B."/>
            <person name="Cheng J.F."/>
            <person name="Woyke T."/>
            <person name="Pelin A."/>
            <person name="Henrissat B."/>
            <person name="Reynolds N.K."/>
            <person name="Benny G.L."/>
            <person name="Smith M.E."/>
            <person name="James T.Y."/>
            <person name="Grigoriev I.V."/>
        </authorList>
    </citation>
    <scope>NUCLEOTIDE SEQUENCE [LARGE SCALE GENOMIC DNA]</scope>
    <source>
        <strain evidence="3">ATCC 52028</strain>
    </source>
</reference>
<sequence length="808" mass="89649">MGASESKLAFRKTVFALHEQAAGRLDDAYWAQFWQLPESVDDVFNLFTPADVRAARDQGRANFVTLCHQLVNRICAFLQKAEAPTADDKREVLNCVRVLTRLFPYIFETKDSRLENAIFWSLAGGEGAAEGAERAGPAPAVNILPQHAGSRLIQAIVALLFYRGFTLPLAKGGLHGIHFVIWYQGVGSSSQPGSSAEYDSNRLELLRLLLTILSVSIYTPPQLINTMRTPWFELITAHSLEKKQVLSILCSLLNGAINYDPVGWNLIPYNHVLFADTNEQLALTSAHLLIALLDTYDGPGQPPRNATSLQAGIEDTPRSVATTRTNEAGSVAGGSPALAVSGASTRPGEEDNDFTYYLSKLHRPADFDYILLGMTRLLRNSLDAANTYLPGSTKRAIIYPEILMLFWKFIMINPGFLDHFLTSPQLEEIVIAICFFLLESRETPNQIGLMRLCCFILQRLSQEREFGVQLNRDVSRINLGPVHQYIYTIANGTLGDYVMACLIYVMKGPGTGSASGAAISPQQRSQIMSMYDNFLVAMVNISPYLKSLDKMTVTRLLNVFLAFSHPAFLLRVEAHHRWLFLVLECINNLLQYQIAGNAHLVYNVLRNKERFEALEALDFATAQEDLQRIEAARQSGQSSQASASASASESEEPRSPAAAPGSVGSQNNSPPRSATSPASASSAPTASAFVATEAWFNRWKVHLPITIVTTLVRNMMPDIERFCQRHPEADDEAIVASIRKSTTVGLLPLPTQIYIRKFHYTEHLRVWFLSYFWGNIFSKNTGAIESSKLQQPIWTGTAIRLFHVKLNG</sequence>
<gene>
    <name evidence="2" type="ORF">CXG81DRAFT_19168</name>
</gene>